<organism evidence="2 3">
    <name type="scientific">Symbiodinium microadriaticum</name>
    <name type="common">Dinoflagellate</name>
    <name type="synonym">Zooxanthella microadriatica</name>
    <dbReference type="NCBI Taxonomy" id="2951"/>
    <lineage>
        <taxon>Eukaryota</taxon>
        <taxon>Sar</taxon>
        <taxon>Alveolata</taxon>
        <taxon>Dinophyceae</taxon>
        <taxon>Suessiales</taxon>
        <taxon>Symbiodiniaceae</taxon>
        <taxon>Symbiodinium</taxon>
    </lineage>
</organism>
<sequence>MWSANDVSSGAFTIRQAGLQTDSYLAFPCDILFGTRKDLSDPESQHRAQNVSESDRPDAQECLRDAWLSEPARPKSSQDSAQPVARAVLVHHVRGRAQPVQSQQRTMAHNAAIGNVQQLLHRSHAQGEAHPASRRGKRMASDDLPGTWAGSLA</sequence>
<comment type="caution">
    <text evidence="2">The sequence shown here is derived from an EMBL/GenBank/DDBJ whole genome shotgun (WGS) entry which is preliminary data.</text>
</comment>
<feature type="compositionally biased region" description="Basic and acidic residues" evidence="1">
    <location>
        <begin position="36"/>
        <end position="46"/>
    </location>
</feature>
<proteinExistence type="predicted"/>
<protein>
    <submittedName>
        <fullName evidence="2">Uncharacterized protein</fullName>
    </submittedName>
</protein>
<dbReference type="OrthoDB" id="10279240at2759"/>
<evidence type="ECO:0000313" key="3">
    <source>
        <dbReference type="Proteomes" id="UP000186817"/>
    </source>
</evidence>
<name>A0A1Q9DIG7_SYMMI</name>
<evidence type="ECO:0000256" key="1">
    <source>
        <dbReference type="SAM" id="MobiDB-lite"/>
    </source>
</evidence>
<dbReference type="Proteomes" id="UP000186817">
    <property type="component" value="Unassembled WGS sequence"/>
</dbReference>
<reference evidence="2 3" key="1">
    <citation type="submission" date="2016-02" db="EMBL/GenBank/DDBJ databases">
        <title>Genome analysis of coral dinoflagellate symbionts highlights evolutionary adaptations to a symbiotic lifestyle.</title>
        <authorList>
            <person name="Aranda M."/>
            <person name="Li Y."/>
            <person name="Liew Y.J."/>
            <person name="Baumgarten S."/>
            <person name="Simakov O."/>
            <person name="Wilson M."/>
            <person name="Piel J."/>
            <person name="Ashoor H."/>
            <person name="Bougouffa S."/>
            <person name="Bajic V.B."/>
            <person name="Ryu T."/>
            <person name="Ravasi T."/>
            <person name="Bayer T."/>
            <person name="Micklem G."/>
            <person name="Kim H."/>
            <person name="Bhak J."/>
            <person name="Lajeunesse T.C."/>
            <person name="Voolstra C.R."/>
        </authorList>
    </citation>
    <scope>NUCLEOTIDE SEQUENCE [LARGE SCALE GENOMIC DNA]</scope>
    <source>
        <strain evidence="2 3">CCMP2467</strain>
    </source>
</reference>
<dbReference type="EMBL" id="LSRX01000520">
    <property type="protein sequence ID" value="OLP94955.1"/>
    <property type="molecule type" value="Genomic_DNA"/>
</dbReference>
<keyword evidence="3" id="KW-1185">Reference proteome</keyword>
<feature type="region of interest" description="Disordered" evidence="1">
    <location>
        <begin position="120"/>
        <end position="153"/>
    </location>
</feature>
<gene>
    <name evidence="2" type="ORF">AK812_SmicGene22966</name>
</gene>
<accession>A0A1Q9DIG7</accession>
<feature type="region of interest" description="Disordered" evidence="1">
    <location>
        <begin position="36"/>
        <end position="86"/>
    </location>
</feature>
<feature type="compositionally biased region" description="Basic and acidic residues" evidence="1">
    <location>
        <begin position="53"/>
        <end position="64"/>
    </location>
</feature>
<dbReference type="AlphaFoldDB" id="A0A1Q9DIG7"/>
<evidence type="ECO:0000313" key="2">
    <source>
        <dbReference type="EMBL" id="OLP94955.1"/>
    </source>
</evidence>